<dbReference type="RefSeq" id="WP_246210512.1">
    <property type="nucleotide sequence ID" value="NZ_CBCSDK010000008.1"/>
</dbReference>
<organism evidence="2 3">
    <name type="scientific">Vibrio aquimaris</name>
    <dbReference type="NCBI Taxonomy" id="2587862"/>
    <lineage>
        <taxon>Bacteria</taxon>
        <taxon>Pseudomonadati</taxon>
        <taxon>Pseudomonadota</taxon>
        <taxon>Gammaproteobacteria</taxon>
        <taxon>Vibrionales</taxon>
        <taxon>Vibrionaceae</taxon>
        <taxon>Vibrio</taxon>
    </lineage>
</organism>
<keyword evidence="3" id="KW-1185">Reference proteome</keyword>
<dbReference type="EMBL" id="CP045351">
    <property type="protein sequence ID" value="QFT28057.1"/>
    <property type="molecule type" value="Genomic_DNA"/>
</dbReference>
<keyword evidence="2" id="KW-0614">Plasmid</keyword>
<dbReference type="Pfam" id="PF22785">
    <property type="entry name" value="Tc-R-P"/>
    <property type="match status" value="1"/>
</dbReference>
<name>A0A5P9CQH5_9VIBR</name>
<dbReference type="Proteomes" id="UP000326936">
    <property type="component" value="Plasmid pTHAF100_a"/>
</dbReference>
<geneLocation type="plasmid" evidence="3">
    <name>pthaf100_a</name>
</geneLocation>
<feature type="domain" description="Tyrosine specific protein phosphatases" evidence="1">
    <location>
        <begin position="165"/>
        <end position="221"/>
    </location>
</feature>
<dbReference type="SMART" id="SM00404">
    <property type="entry name" value="PTPc_motif"/>
    <property type="match status" value="1"/>
</dbReference>
<dbReference type="InterPro" id="IPR050561">
    <property type="entry name" value="PTP"/>
</dbReference>
<evidence type="ECO:0000313" key="3">
    <source>
        <dbReference type="Proteomes" id="UP000326936"/>
    </source>
</evidence>
<dbReference type="SUPFAM" id="SSF52799">
    <property type="entry name" value="(Phosphotyrosine protein) phosphatases II"/>
    <property type="match status" value="1"/>
</dbReference>
<sequence>MYDINKFIRLFDSVDEPSRSRQCFGMLKKYDPTQQIMHSLIHFLENSNKSTISPRKVMEITQQLGPNGLKKYALPLDYLFRVLPNDVPPQNLQWLNQSCFAGMSRFASNPDLYACALNLYKRGVRTIISIESSGAEDTKLATAGSLPSVEWYSCFLEDWHAPSVEHLLEYCKLVDSRMRYGGVVTHCWGGTGRTGCFLAAYLIYSKCCINATSAFQTVRKEYSTHSVEMKVQYHALARFSDYLRRPISYDLNSSLFNHAGGHWEKSHENDGFAADPQHMGASGLSHLTASALLASSRSNIKKMVARQGVKDSKAPYITQNPNAKIQRVADTKKKHLNIPKLISKLL</sequence>
<dbReference type="PROSITE" id="PS50056">
    <property type="entry name" value="TYR_PHOSPHATASE_2"/>
    <property type="match status" value="1"/>
</dbReference>
<reference evidence="2 3" key="1">
    <citation type="submission" date="2019-10" db="EMBL/GenBank/DDBJ databases">
        <title>Complete genome sequence of Vibrio sp. strain THAF100, isolated from non-filtered water from the water column of tank 6 of a marine aquarium containing stony-coral fragments. Water maintained at 26 degree C.</title>
        <authorList>
            <person name="Ruckert C."/>
            <person name="Franco A."/>
            <person name="Kalinowski J."/>
            <person name="Glaeser S."/>
        </authorList>
    </citation>
    <scope>NUCLEOTIDE SEQUENCE [LARGE SCALE GENOMIC DNA]</scope>
    <source>
        <strain evidence="2 3">THAF100</strain>
        <plasmid evidence="3">pthaf100_a</plasmid>
    </source>
</reference>
<dbReference type="InterPro" id="IPR029021">
    <property type="entry name" value="Prot-tyrosine_phosphatase-like"/>
</dbReference>
<dbReference type="InterPro" id="IPR003595">
    <property type="entry name" value="Tyr_Pase_cat"/>
</dbReference>
<proteinExistence type="predicted"/>
<dbReference type="Gene3D" id="3.90.190.10">
    <property type="entry name" value="Protein tyrosine phosphatase superfamily"/>
    <property type="match status" value="1"/>
</dbReference>
<dbReference type="KEGG" id="vaq:FIV01_16835"/>
<accession>A0A5P9CQH5</accession>
<gene>
    <name evidence="2" type="ORF">FIV01_16835</name>
</gene>
<evidence type="ECO:0000259" key="1">
    <source>
        <dbReference type="PROSITE" id="PS50056"/>
    </source>
</evidence>
<protein>
    <submittedName>
        <fullName evidence="2">Dual specificity phosphatase, catalytic domain</fullName>
    </submittedName>
</protein>
<dbReference type="InterPro" id="IPR000387">
    <property type="entry name" value="Tyr_Pase_dom"/>
</dbReference>
<dbReference type="PANTHER" id="PTHR23339">
    <property type="entry name" value="TYROSINE SPECIFIC PROTEIN PHOSPHATASE AND DUAL SPECIFICITY PROTEIN PHOSPHATASE"/>
    <property type="match status" value="1"/>
</dbReference>
<dbReference type="AlphaFoldDB" id="A0A5P9CQH5"/>
<evidence type="ECO:0000313" key="2">
    <source>
        <dbReference type="EMBL" id="QFT28057.1"/>
    </source>
</evidence>